<dbReference type="GO" id="GO:0008360">
    <property type="term" value="P:regulation of cell shape"/>
    <property type="evidence" value="ECO:0007669"/>
    <property type="project" value="UniProtKB-UniRule"/>
</dbReference>
<dbReference type="InterPro" id="IPR005490">
    <property type="entry name" value="LD_TPept_cat_dom"/>
</dbReference>
<comment type="pathway">
    <text evidence="1 6">Cell wall biogenesis; peptidoglycan biosynthesis.</text>
</comment>
<feature type="region of interest" description="Disordered" evidence="7">
    <location>
        <begin position="1"/>
        <end position="21"/>
    </location>
</feature>
<dbReference type="AlphaFoldDB" id="A0A371P6F7"/>
<evidence type="ECO:0000256" key="6">
    <source>
        <dbReference type="PROSITE-ProRule" id="PRU01373"/>
    </source>
</evidence>
<dbReference type="GO" id="GO:0016740">
    <property type="term" value="F:transferase activity"/>
    <property type="evidence" value="ECO:0007669"/>
    <property type="project" value="UniProtKB-KW"/>
</dbReference>
<evidence type="ECO:0000256" key="4">
    <source>
        <dbReference type="ARBA" id="ARBA00022984"/>
    </source>
</evidence>
<proteinExistence type="predicted"/>
<dbReference type="PROSITE" id="PS52029">
    <property type="entry name" value="LD_TPASE"/>
    <property type="match status" value="1"/>
</dbReference>
<organism evidence="9 10">
    <name type="scientific">Aeromicrobium endophyticum</name>
    <dbReference type="NCBI Taxonomy" id="2292704"/>
    <lineage>
        <taxon>Bacteria</taxon>
        <taxon>Bacillati</taxon>
        <taxon>Actinomycetota</taxon>
        <taxon>Actinomycetes</taxon>
        <taxon>Propionibacteriales</taxon>
        <taxon>Nocardioidaceae</taxon>
        <taxon>Aeromicrobium</taxon>
    </lineage>
</organism>
<dbReference type="PANTHER" id="PTHR30582">
    <property type="entry name" value="L,D-TRANSPEPTIDASE"/>
    <property type="match status" value="1"/>
</dbReference>
<dbReference type="GO" id="GO:0071972">
    <property type="term" value="F:peptidoglycan L,D-transpeptidase activity"/>
    <property type="evidence" value="ECO:0007669"/>
    <property type="project" value="TreeGrafter"/>
</dbReference>
<evidence type="ECO:0000256" key="1">
    <source>
        <dbReference type="ARBA" id="ARBA00004752"/>
    </source>
</evidence>
<dbReference type="Proteomes" id="UP000265581">
    <property type="component" value="Unassembled WGS sequence"/>
</dbReference>
<dbReference type="Gene3D" id="2.40.440.10">
    <property type="entry name" value="L,D-transpeptidase catalytic domain-like"/>
    <property type="match status" value="1"/>
</dbReference>
<dbReference type="UniPathway" id="UPA00219"/>
<keyword evidence="4 6" id="KW-0573">Peptidoglycan synthesis</keyword>
<protein>
    <submittedName>
        <fullName evidence="9">Murein L,D-transpeptidase</fullName>
    </submittedName>
</protein>
<feature type="active site" description="Nucleophile" evidence="6">
    <location>
        <position position="211"/>
    </location>
</feature>
<dbReference type="EMBL" id="QUBR01000002">
    <property type="protein sequence ID" value="REK71118.1"/>
    <property type="molecule type" value="Genomic_DNA"/>
</dbReference>
<feature type="active site" description="Proton donor/acceptor" evidence="6">
    <location>
        <position position="186"/>
    </location>
</feature>
<dbReference type="SUPFAM" id="SSF141523">
    <property type="entry name" value="L,D-transpeptidase catalytic domain-like"/>
    <property type="match status" value="1"/>
</dbReference>
<sequence length="236" mass="24640">MTPPSSGYDDRVSKHRAPRRKALPATRVAFAALALGLTVVVGGTAAAVLPQLVTGSASADQSAATRDATPSALETATIEPPAPAATPDAPALQADVSSQPDPAVPAASGEGRRIVFSQSDQRVWLVAGDGTVERTYLVSGSRFDNLDPGSYRVQSKTRDATAFDASGTMEYFVRFATGYSEPIGFHSVPRDNAGRLEQTKAQLGTPLSAGCVRQWKNDAVALWEFAPVGTPVVVTA</sequence>
<accession>A0A371P6F7</accession>
<dbReference type="Pfam" id="PF03734">
    <property type="entry name" value="YkuD"/>
    <property type="match status" value="1"/>
</dbReference>
<dbReference type="CDD" id="cd16913">
    <property type="entry name" value="YkuD_like"/>
    <property type="match status" value="1"/>
</dbReference>
<feature type="region of interest" description="Disordered" evidence="7">
    <location>
        <begin position="79"/>
        <end position="111"/>
    </location>
</feature>
<dbReference type="GO" id="GO:0018104">
    <property type="term" value="P:peptidoglycan-protein cross-linking"/>
    <property type="evidence" value="ECO:0007669"/>
    <property type="project" value="TreeGrafter"/>
</dbReference>
<dbReference type="InterPro" id="IPR050979">
    <property type="entry name" value="LD-transpeptidase"/>
</dbReference>
<evidence type="ECO:0000313" key="10">
    <source>
        <dbReference type="Proteomes" id="UP000265581"/>
    </source>
</evidence>
<feature type="compositionally biased region" description="Low complexity" evidence="7">
    <location>
        <begin position="79"/>
        <end position="95"/>
    </location>
</feature>
<gene>
    <name evidence="9" type="ORF">DX116_17125</name>
</gene>
<dbReference type="GO" id="GO:0071555">
    <property type="term" value="P:cell wall organization"/>
    <property type="evidence" value="ECO:0007669"/>
    <property type="project" value="UniProtKB-UniRule"/>
</dbReference>
<reference evidence="9 10" key="1">
    <citation type="submission" date="2018-08" db="EMBL/GenBank/DDBJ databases">
        <title>Aeromicrobium sp. M2KJ-4, whole genome shotgun sequence.</title>
        <authorList>
            <person name="Tuo L."/>
        </authorList>
    </citation>
    <scope>NUCLEOTIDE SEQUENCE [LARGE SCALE GENOMIC DNA]</scope>
    <source>
        <strain evidence="9 10">M2KJ-4</strain>
    </source>
</reference>
<evidence type="ECO:0000259" key="8">
    <source>
        <dbReference type="PROSITE" id="PS52029"/>
    </source>
</evidence>
<keyword evidence="10" id="KW-1185">Reference proteome</keyword>
<keyword evidence="2" id="KW-0808">Transferase</keyword>
<name>A0A371P6F7_9ACTN</name>
<evidence type="ECO:0000313" key="9">
    <source>
        <dbReference type="EMBL" id="REK71118.1"/>
    </source>
</evidence>
<evidence type="ECO:0000256" key="2">
    <source>
        <dbReference type="ARBA" id="ARBA00022679"/>
    </source>
</evidence>
<keyword evidence="3 6" id="KW-0133">Cell shape</keyword>
<comment type="caution">
    <text evidence="9">The sequence shown here is derived from an EMBL/GenBank/DDBJ whole genome shotgun (WGS) entry which is preliminary data.</text>
</comment>
<dbReference type="InterPro" id="IPR038063">
    <property type="entry name" value="Transpep_catalytic_dom"/>
</dbReference>
<dbReference type="GO" id="GO:0005576">
    <property type="term" value="C:extracellular region"/>
    <property type="evidence" value="ECO:0007669"/>
    <property type="project" value="TreeGrafter"/>
</dbReference>
<evidence type="ECO:0000256" key="5">
    <source>
        <dbReference type="ARBA" id="ARBA00023316"/>
    </source>
</evidence>
<evidence type="ECO:0000256" key="7">
    <source>
        <dbReference type="SAM" id="MobiDB-lite"/>
    </source>
</evidence>
<dbReference type="PANTHER" id="PTHR30582:SF2">
    <property type="entry name" value="L,D-TRANSPEPTIDASE YCIB-RELATED"/>
    <property type="match status" value="1"/>
</dbReference>
<feature type="domain" description="L,D-TPase catalytic" evidence="8">
    <location>
        <begin position="112"/>
        <end position="235"/>
    </location>
</feature>
<keyword evidence="5 6" id="KW-0961">Cell wall biogenesis/degradation</keyword>
<evidence type="ECO:0000256" key="3">
    <source>
        <dbReference type="ARBA" id="ARBA00022960"/>
    </source>
</evidence>